<proteinExistence type="predicted"/>
<name>A0A9C6WZE7_FRAOC</name>
<sequence>MTRKQRFFMLDQLAVQCGEECVGERPPRPAPLLWSPFTLLPLILRQITMGIQVRRVLKPRAAATAYDHASQTEPTPTVCSNPQAQQGAKATAPRKRTIYVYSQKHLLTRVYRIFGLRHGTMMIAIHDLLWSSFVVFLLVLATAHSREVSRIVEGDMQAHMAEHAAAERAEHMAGLGSGLADQDNQNRTSFYMQYVQVAYDQARSMMAHDNNEVKLHTGLHVATMMTMLMVFGISMAGIDMIASMMLLAGAMLNVRQLMMPWLSLRLIEMLLVFGGTLVVMLVYARGIMLLKVFLVSLALLAVILYHWSAAYSLHEHICRMERTGLVHSTHSARPMALNTSLAMLNTASCPCSCPGVPGGGAQRICGPRVLHGTDGTRMVWSSVYKCQLPDLRDGSVLQDLRDSLLDAASADKNDLLTGSNRNLSATTPPMDGMPVELLVPMANVVSNNKE</sequence>
<dbReference type="KEGG" id="foc:113205610"/>
<gene>
    <name evidence="4" type="primary">LOC113205610</name>
</gene>
<feature type="transmembrane region" description="Helical" evidence="2">
    <location>
        <begin position="292"/>
        <end position="313"/>
    </location>
</feature>
<keyword evidence="2" id="KW-0472">Membrane</keyword>
<dbReference type="OrthoDB" id="8197395at2759"/>
<dbReference type="Proteomes" id="UP000504606">
    <property type="component" value="Unplaced"/>
</dbReference>
<keyword evidence="2" id="KW-1133">Transmembrane helix</keyword>
<evidence type="ECO:0000313" key="3">
    <source>
        <dbReference type="Proteomes" id="UP000504606"/>
    </source>
</evidence>
<dbReference type="GeneID" id="113205610"/>
<keyword evidence="3" id="KW-1185">Reference proteome</keyword>
<feature type="transmembrane region" description="Helical" evidence="2">
    <location>
        <begin position="121"/>
        <end position="143"/>
    </location>
</feature>
<feature type="compositionally biased region" description="Polar residues" evidence="1">
    <location>
        <begin position="69"/>
        <end position="88"/>
    </location>
</feature>
<keyword evidence="2" id="KW-0812">Transmembrane</keyword>
<accession>A0A9C6WZE7</accession>
<dbReference type="AlphaFoldDB" id="A0A9C6WZE7"/>
<feature type="transmembrane region" description="Helical" evidence="2">
    <location>
        <begin position="266"/>
        <end position="286"/>
    </location>
</feature>
<evidence type="ECO:0000256" key="2">
    <source>
        <dbReference type="SAM" id="Phobius"/>
    </source>
</evidence>
<feature type="transmembrane region" description="Helical" evidence="2">
    <location>
        <begin position="228"/>
        <end position="254"/>
    </location>
</feature>
<reference evidence="4" key="1">
    <citation type="submission" date="2025-08" db="UniProtKB">
        <authorList>
            <consortium name="RefSeq"/>
        </authorList>
    </citation>
    <scope>IDENTIFICATION</scope>
    <source>
        <tissue evidence="4">Whole organism</tissue>
    </source>
</reference>
<dbReference type="RefSeq" id="XP_052125824.1">
    <property type="nucleotide sequence ID" value="XM_052269864.1"/>
</dbReference>
<organism evidence="3 4">
    <name type="scientific">Frankliniella occidentalis</name>
    <name type="common">Western flower thrips</name>
    <name type="synonym">Euthrips occidentalis</name>
    <dbReference type="NCBI Taxonomy" id="133901"/>
    <lineage>
        <taxon>Eukaryota</taxon>
        <taxon>Metazoa</taxon>
        <taxon>Ecdysozoa</taxon>
        <taxon>Arthropoda</taxon>
        <taxon>Hexapoda</taxon>
        <taxon>Insecta</taxon>
        <taxon>Pterygota</taxon>
        <taxon>Neoptera</taxon>
        <taxon>Paraneoptera</taxon>
        <taxon>Thysanoptera</taxon>
        <taxon>Terebrantia</taxon>
        <taxon>Thripoidea</taxon>
        <taxon>Thripidae</taxon>
        <taxon>Frankliniella</taxon>
    </lineage>
</organism>
<evidence type="ECO:0000256" key="1">
    <source>
        <dbReference type="SAM" id="MobiDB-lite"/>
    </source>
</evidence>
<feature type="region of interest" description="Disordered" evidence="1">
    <location>
        <begin position="66"/>
        <end position="90"/>
    </location>
</feature>
<evidence type="ECO:0000313" key="4">
    <source>
        <dbReference type="RefSeq" id="XP_052125824.1"/>
    </source>
</evidence>
<protein>
    <submittedName>
        <fullName evidence="4">Uncharacterized protein LOC113205610</fullName>
    </submittedName>
</protein>